<accession>A0A398BK75</accession>
<dbReference type="RefSeq" id="WP_119135500.1">
    <property type="nucleotide sequence ID" value="NZ_QXXQ01000008.1"/>
</dbReference>
<dbReference type="GO" id="GO:0004601">
    <property type="term" value="F:peroxidase activity"/>
    <property type="evidence" value="ECO:0007669"/>
    <property type="project" value="InterPro"/>
</dbReference>
<protein>
    <recommendedName>
        <fullName evidence="3">Peroxidase</fullName>
    </recommendedName>
</protein>
<organism evidence="1 2">
    <name type="scientific">Gemmobacter lutimaris</name>
    <dbReference type="NCBI Taxonomy" id="2306023"/>
    <lineage>
        <taxon>Bacteria</taxon>
        <taxon>Pseudomonadati</taxon>
        <taxon>Pseudomonadota</taxon>
        <taxon>Alphaproteobacteria</taxon>
        <taxon>Rhodobacterales</taxon>
        <taxon>Paracoccaceae</taxon>
        <taxon>Gemmobacter</taxon>
    </lineage>
</organism>
<dbReference type="GO" id="GO:0020037">
    <property type="term" value="F:heme binding"/>
    <property type="evidence" value="ECO:0007669"/>
    <property type="project" value="InterPro"/>
</dbReference>
<name>A0A398BK75_9RHOB</name>
<evidence type="ECO:0008006" key="3">
    <source>
        <dbReference type="Google" id="ProtNLM"/>
    </source>
</evidence>
<comment type="caution">
    <text evidence="1">The sequence shown here is derived from an EMBL/GenBank/DDBJ whole genome shotgun (WGS) entry which is preliminary data.</text>
</comment>
<keyword evidence="2" id="KW-1185">Reference proteome</keyword>
<sequence>MPNNPEGASSYMAWRALTEDALLPPPALPVGRRSFGCPQMAEAATLYCGARSLMGAVRELPALAARLMKPAQAGGEGEMPAGYTYLGQLMAHDLCTPTEGEFDYALSGPAPGFTRQTVTQALREHPLHLESLFGPITADAALPVLHRFPPAPLFYPYFAADIPRQKPVSGPGRSLGDLPDTRNDDNPMIAQLSALFIAHAERVTARLAALGHAPADSLRGAKVATARMWHRILLHDLLPRLALPELADLPADLGAPGGKDIPVEVTAAILRAGHWLVRSQYQLNVNTIPIRVLLKGEPDIAALRARPGGENFWRIDWRNFFDLDSVWPPQRAMRLEGGLTAMFGSDFGLPETMEIHAALVASDNDLALRDLARSADSGLQTVTALAARLAPALRDRFPDWVLWDDSARANLLSGWCAACGHPAPGHLTADPPLYLYALLEAGTGPRVRGFGEGLRLGALGSALLWSSIKGAVEVAASTLPDAPADPDLPLIDDMPSLVRFLTLNSGV</sequence>
<dbReference type="AlphaFoldDB" id="A0A398BK75"/>
<dbReference type="EMBL" id="QXXQ01000008">
    <property type="protein sequence ID" value="RID91109.1"/>
    <property type="molecule type" value="Genomic_DNA"/>
</dbReference>
<dbReference type="SUPFAM" id="SSF48113">
    <property type="entry name" value="Heme-dependent peroxidases"/>
    <property type="match status" value="1"/>
</dbReference>
<dbReference type="GO" id="GO:0006979">
    <property type="term" value="P:response to oxidative stress"/>
    <property type="evidence" value="ECO:0007669"/>
    <property type="project" value="InterPro"/>
</dbReference>
<gene>
    <name evidence="1" type="ORF">D2N39_14515</name>
</gene>
<reference evidence="1 2" key="1">
    <citation type="submission" date="2018-09" db="EMBL/GenBank/DDBJ databases">
        <title>Gemmobacter lutimaris sp. nov., a marine bacterium isolated from tidal flat.</title>
        <authorList>
            <person name="Lee D.W."/>
            <person name="Yoo Y."/>
            <person name="Kim J.-J."/>
            <person name="Kim B.S."/>
        </authorList>
    </citation>
    <scope>NUCLEOTIDE SEQUENCE [LARGE SCALE GENOMIC DNA]</scope>
    <source>
        <strain evidence="1 2">YJ-T1-11</strain>
    </source>
</reference>
<evidence type="ECO:0000313" key="2">
    <source>
        <dbReference type="Proteomes" id="UP000266649"/>
    </source>
</evidence>
<dbReference type="InterPro" id="IPR010255">
    <property type="entry name" value="Haem_peroxidase_sf"/>
</dbReference>
<proteinExistence type="predicted"/>
<dbReference type="OrthoDB" id="105077at2"/>
<evidence type="ECO:0000313" key="1">
    <source>
        <dbReference type="EMBL" id="RID91109.1"/>
    </source>
</evidence>
<dbReference type="Proteomes" id="UP000266649">
    <property type="component" value="Unassembled WGS sequence"/>
</dbReference>